<feature type="compositionally biased region" description="Basic and acidic residues" evidence="1">
    <location>
        <begin position="169"/>
        <end position="191"/>
    </location>
</feature>
<feature type="compositionally biased region" description="Basic and acidic residues" evidence="1">
    <location>
        <begin position="127"/>
        <end position="137"/>
    </location>
</feature>
<feature type="transmembrane region" description="Helical" evidence="2">
    <location>
        <begin position="28"/>
        <end position="51"/>
    </location>
</feature>
<keyword evidence="2" id="KW-0812">Transmembrane</keyword>
<gene>
    <name evidence="3" type="ORF">CH35J_002193</name>
</gene>
<sequence>MPPYEAPHAVQAPRYTEGETSTGNCSEVLGLVVTVTALSVLCVLALLTATIQWRRFLTARESQQELADSLNGVLQAFSKLKEKHEAQSKEVFRLQKVVKRFMPSAQSSWFPQATTERGATGTAHVSEATKHKRDDNMTPRAPLPQHEEVFVVGCDEEEEQEEEEAAEQNTEHDARACDSRPDSSTFEKDPSTPRLATTAIVHTGARLPSEEPVSARI</sequence>
<comment type="caution">
    <text evidence="3">The sequence shown here is derived from an EMBL/GenBank/DDBJ whole genome shotgun (WGS) entry which is preliminary data.</text>
</comment>
<evidence type="ECO:0000313" key="4">
    <source>
        <dbReference type="Proteomes" id="UP000305883"/>
    </source>
</evidence>
<feature type="region of interest" description="Disordered" evidence="1">
    <location>
        <begin position="1"/>
        <end position="20"/>
    </location>
</feature>
<feature type="region of interest" description="Disordered" evidence="1">
    <location>
        <begin position="155"/>
        <end position="217"/>
    </location>
</feature>
<name>A0A4T0WGC4_9PEZI</name>
<evidence type="ECO:0000256" key="1">
    <source>
        <dbReference type="SAM" id="MobiDB-lite"/>
    </source>
</evidence>
<accession>A0A4T0WGC4</accession>
<evidence type="ECO:0000313" key="3">
    <source>
        <dbReference type="EMBL" id="TID04664.1"/>
    </source>
</evidence>
<dbReference type="EMBL" id="MWPZ01000002">
    <property type="protein sequence ID" value="TID04664.1"/>
    <property type="molecule type" value="Genomic_DNA"/>
</dbReference>
<dbReference type="Proteomes" id="UP000305883">
    <property type="component" value="Unassembled WGS sequence"/>
</dbReference>
<reference evidence="3 4" key="1">
    <citation type="journal article" date="2019" name="Genome Biol. Evol.">
        <title>Genomic Plasticity Mediated by Transposable Elements in the Plant Pathogenic Fungus Colletotrichum higginsianum.</title>
        <authorList>
            <person name="Tsushima A."/>
            <person name="Gan P."/>
            <person name="Kumakura N."/>
            <person name="Narusaka M."/>
            <person name="Takano Y."/>
            <person name="Narusaka Y."/>
            <person name="Shirasu K."/>
        </authorList>
    </citation>
    <scope>NUCLEOTIDE SEQUENCE [LARGE SCALE GENOMIC DNA]</scope>
    <source>
        <strain evidence="3 4">MAFF305635-RFP</strain>
    </source>
</reference>
<feature type="region of interest" description="Disordered" evidence="1">
    <location>
        <begin position="114"/>
        <end position="141"/>
    </location>
</feature>
<dbReference type="AlphaFoldDB" id="A0A4T0WGC4"/>
<keyword evidence="2" id="KW-1133">Transmembrane helix</keyword>
<organism evidence="3 4">
    <name type="scientific">Colletotrichum higginsianum</name>
    <dbReference type="NCBI Taxonomy" id="80884"/>
    <lineage>
        <taxon>Eukaryota</taxon>
        <taxon>Fungi</taxon>
        <taxon>Dikarya</taxon>
        <taxon>Ascomycota</taxon>
        <taxon>Pezizomycotina</taxon>
        <taxon>Sordariomycetes</taxon>
        <taxon>Hypocreomycetidae</taxon>
        <taxon>Glomerellales</taxon>
        <taxon>Glomerellaceae</taxon>
        <taxon>Colletotrichum</taxon>
        <taxon>Colletotrichum destructivum species complex</taxon>
    </lineage>
</organism>
<evidence type="ECO:0000256" key="2">
    <source>
        <dbReference type="SAM" id="Phobius"/>
    </source>
</evidence>
<keyword evidence="2" id="KW-0472">Membrane</keyword>
<proteinExistence type="predicted"/>
<dbReference type="OrthoDB" id="4839858at2759"/>
<protein>
    <submittedName>
        <fullName evidence="3">Uncharacterized protein</fullName>
    </submittedName>
</protein>
<feature type="compositionally biased region" description="Acidic residues" evidence="1">
    <location>
        <begin position="155"/>
        <end position="166"/>
    </location>
</feature>